<organism evidence="13 14">
    <name type="scientific">Paracoccus sanguinis</name>
    <dbReference type="NCBI Taxonomy" id="1545044"/>
    <lineage>
        <taxon>Bacteria</taxon>
        <taxon>Pseudomonadati</taxon>
        <taxon>Pseudomonadota</taxon>
        <taxon>Alphaproteobacteria</taxon>
        <taxon>Rhodobacterales</taxon>
        <taxon>Paracoccaceae</taxon>
        <taxon>Paracoccus</taxon>
    </lineage>
</organism>
<feature type="binding site" evidence="11">
    <location>
        <position position="112"/>
    </location>
    <ligand>
        <name>K(+)</name>
        <dbReference type="ChEBI" id="CHEBI:29103"/>
    </ligand>
</feature>
<dbReference type="PANTHER" id="PTHR32024">
    <property type="entry name" value="TRK SYSTEM POTASSIUM UPTAKE PROTEIN TRKG-RELATED"/>
    <property type="match status" value="1"/>
</dbReference>
<keyword evidence="11" id="KW-0479">Metal-binding</keyword>
<keyword evidence="7 12" id="KW-1133">Transmembrane helix</keyword>
<dbReference type="Pfam" id="PF02386">
    <property type="entry name" value="TrkH"/>
    <property type="match status" value="1"/>
</dbReference>
<keyword evidence="3 10" id="KW-1003">Cell membrane</keyword>
<feature type="binding site" evidence="11">
    <location>
        <position position="315"/>
    </location>
    <ligand>
        <name>K(+)</name>
        <dbReference type="ChEBI" id="CHEBI:29103"/>
    </ligand>
</feature>
<feature type="binding site" evidence="11">
    <location>
        <position position="432"/>
    </location>
    <ligand>
        <name>K(+)</name>
        <dbReference type="ChEBI" id="CHEBI:29103"/>
    </ligand>
</feature>
<evidence type="ECO:0000256" key="2">
    <source>
        <dbReference type="ARBA" id="ARBA00022448"/>
    </source>
</evidence>
<dbReference type="InterPro" id="IPR004772">
    <property type="entry name" value="TrkH"/>
</dbReference>
<dbReference type="PIRSF" id="PIRSF006247">
    <property type="entry name" value="TrkH"/>
    <property type="match status" value="1"/>
</dbReference>
<dbReference type="RefSeq" id="WP_036709629.1">
    <property type="nucleotide sequence ID" value="NZ_JRKQ01000044.1"/>
</dbReference>
<evidence type="ECO:0000256" key="3">
    <source>
        <dbReference type="ARBA" id="ARBA00022475"/>
    </source>
</evidence>
<evidence type="ECO:0000256" key="11">
    <source>
        <dbReference type="PIRSR" id="PIRSR006247-1"/>
    </source>
</evidence>
<keyword evidence="9 10" id="KW-0472">Membrane</keyword>
<name>A0A099GH73_9RHOB</name>
<feature type="binding site" evidence="11">
    <location>
        <position position="111"/>
    </location>
    <ligand>
        <name>K(+)</name>
        <dbReference type="ChEBI" id="CHEBI:29103"/>
    </ligand>
</feature>
<evidence type="ECO:0000256" key="1">
    <source>
        <dbReference type="ARBA" id="ARBA00004651"/>
    </source>
</evidence>
<dbReference type="GO" id="GO:0005886">
    <property type="term" value="C:plasma membrane"/>
    <property type="evidence" value="ECO:0007669"/>
    <property type="project" value="UniProtKB-SubCell"/>
</dbReference>
<evidence type="ECO:0000256" key="7">
    <source>
        <dbReference type="ARBA" id="ARBA00022989"/>
    </source>
</evidence>
<dbReference type="PANTHER" id="PTHR32024:SF3">
    <property type="entry name" value="TRK SYSTEM POTASSIUM UPTAKE PROTEIN"/>
    <property type="match status" value="1"/>
</dbReference>
<dbReference type="InterPro" id="IPR003445">
    <property type="entry name" value="Cat_transpt"/>
</dbReference>
<feature type="transmembrane region" description="Helical" evidence="12">
    <location>
        <begin position="455"/>
        <end position="476"/>
    </location>
</feature>
<feature type="transmembrane region" description="Helical" evidence="12">
    <location>
        <begin position="133"/>
        <end position="153"/>
    </location>
</feature>
<dbReference type="AlphaFoldDB" id="A0A099GH73"/>
<feature type="binding site" evidence="11">
    <location>
        <position position="219"/>
    </location>
    <ligand>
        <name>K(+)</name>
        <dbReference type="ChEBI" id="CHEBI:29103"/>
    </ligand>
</feature>
<evidence type="ECO:0000256" key="10">
    <source>
        <dbReference type="PIRNR" id="PIRNR006247"/>
    </source>
</evidence>
<keyword evidence="5 12" id="KW-0812">Transmembrane</keyword>
<comment type="similarity">
    <text evidence="10">Belongs to the TrkH potassium transport family.</text>
</comment>
<feature type="transmembrane region" description="Helical" evidence="12">
    <location>
        <begin position="7"/>
        <end position="27"/>
    </location>
</feature>
<feature type="transmembrane region" description="Helical" evidence="12">
    <location>
        <begin position="70"/>
        <end position="93"/>
    </location>
</feature>
<keyword evidence="2 10" id="KW-0813">Transport</keyword>
<accession>A0A099GH73</accession>
<keyword evidence="6 10" id="KW-0630">Potassium</keyword>
<protein>
    <recommendedName>
        <fullName evidence="10">Trk system potassium uptake protein</fullName>
    </recommendedName>
</protein>
<feature type="transmembrane region" description="Helical" evidence="12">
    <location>
        <begin position="39"/>
        <end position="58"/>
    </location>
</feature>
<gene>
    <name evidence="13" type="ORF">IX56_09610</name>
</gene>
<comment type="subcellular location">
    <subcellularLocation>
        <location evidence="10">Cell inner membrane</location>
        <topology evidence="10">Multi-pass membrane protein</topology>
    </subcellularLocation>
    <subcellularLocation>
        <location evidence="1">Cell membrane</location>
        <topology evidence="1">Multi-pass membrane protein</topology>
    </subcellularLocation>
</comment>
<evidence type="ECO:0000256" key="4">
    <source>
        <dbReference type="ARBA" id="ARBA00022538"/>
    </source>
</evidence>
<keyword evidence="10" id="KW-0997">Cell inner membrane</keyword>
<evidence type="ECO:0000313" key="14">
    <source>
        <dbReference type="Proteomes" id="UP000029858"/>
    </source>
</evidence>
<feature type="transmembrane region" description="Helical" evidence="12">
    <location>
        <begin position="270"/>
        <end position="290"/>
    </location>
</feature>
<comment type="function">
    <text evidence="10">Low-affinity potassium transport system. Interacts with Trk system potassium uptake protein TrkA.</text>
</comment>
<feature type="transmembrane region" description="Helical" evidence="12">
    <location>
        <begin position="393"/>
        <end position="413"/>
    </location>
</feature>
<feature type="transmembrane region" description="Helical" evidence="12">
    <location>
        <begin position="330"/>
        <end position="353"/>
    </location>
</feature>
<feature type="transmembrane region" description="Helical" evidence="12">
    <location>
        <begin position="186"/>
        <end position="206"/>
    </location>
</feature>
<feature type="transmembrane region" description="Helical" evidence="12">
    <location>
        <begin position="226"/>
        <end position="250"/>
    </location>
</feature>
<feature type="binding site" evidence="11">
    <location>
        <position position="431"/>
    </location>
    <ligand>
        <name>K(+)</name>
        <dbReference type="ChEBI" id="CHEBI:29103"/>
    </ligand>
</feature>
<keyword evidence="4 10" id="KW-0633">Potassium transport</keyword>
<evidence type="ECO:0000256" key="9">
    <source>
        <dbReference type="ARBA" id="ARBA00023136"/>
    </source>
</evidence>
<evidence type="ECO:0000256" key="5">
    <source>
        <dbReference type="ARBA" id="ARBA00022692"/>
    </source>
</evidence>
<comment type="caution">
    <text evidence="13">The sequence shown here is derived from an EMBL/GenBank/DDBJ whole genome shotgun (WGS) entry which is preliminary data.</text>
</comment>
<dbReference type="EMBL" id="JRKQ01000044">
    <property type="protein sequence ID" value="KGJ22169.1"/>
    <property type="molecule type" value="Genomic_DNA"/>
</dbReference>
<evidence type="ECO:0000256" key="12">
    <source>
        <dbReference type="SAM" id="Phobius"/>
    </source>
</evidence>
<evidence type="ECO:0000256" key="8">
    <source>
        <dbReference type="ARBA" id="ARBA00023065"/>
    </source>
</evidence>
<dbReference type="GO" id="GO:0015379">
    <property type="term" value="F:potassium:chloride symporter activity"/>
    <property type="evidence" value="ECO:0007669"/>
    <property type="project" value="InterPro"/>
</dbReference>
<proteinExistence type="inferred from homology"/>
<evidence type="ECO:0000256" key="6">
    <source>
        <dbReference type="ARBA" id="ARBA00022958"/>
    </source>
</evidence>
<reference evidence="13 14" key="2">
    <citation type="submission" date="2014-10" db="EMBL/GenBank/DDBJ databases">
        <title>Paracoccus sanguinis sp. nov., isolated from clinical specimens of New York State patients.</title>
        <authorList>
            <person name="Mingle L.A."/>
            <person name="Cole J.A."/>
            <person name="Lapierre P."/>
            <person name="Musser K.A."/>
        </authorList>
    </citation>
    <scope>NUCLEOTIDE SEQUENCE [LARGE SCALE GENOMIC DNA]</scope>
    <source>
        <strain evidence="13 14">5503</strain>
    </source>
</reference>
<keyword evidence="8 10" id="KW-0406">Ion transport</keyword>
<dbReference type="GO" id="GO:0046872">
    <property type="term" value="F:metal ion binding"/>
    <property type="evidence" value="ECO:0007669"/>
    <property type="project" value="UniProtKB-KW"/>
</dbReference>
<dbReference type="Proteomes" id="UP000029858">
    <property type="component" value="Unassembled WGS sequence"/>
</dbReference>
<reference evidence="13 14" key="1">
    <citation type="submission" date="2014-09" db="EMBL/GenBank/DDBJ databases">
        <authorList>
            <person name="McGinnis J.M."/>
            <person name="Wolfgang W.J."/>
        </authorList>
    </citation>
    <scope>NUCLEOTIDE SEQUENCE [LARGE SCALE GENOMIC DNA]</scope>
    <source>
        <strain evidence="13 14">5503</strain>
    </source>
</reference>
<sequence length="482" mass="51439">MIDVRPVIHAISKLAIVMGVMMAAPAAVDWSAGAASWRIFAATGAGTALVAWMVMLATRHEGRTLTLEQAFLLTSGLWLVLPVIGAMPIRAAVAGAGFTDAMFEAMSGLSTTGATAFPELGALSDGVHLWRGLLQWSGGLGIVVVAMVFLPVMRVGGMQFFRSEGFDTMGKVMPRAGSIAAEMTELYLGITILCAMIYAGLGMSGFDAVMHALTTCSTGGFSNLDASFGAFIGAPEVAATVFMILASLPFVRMVQAMHGDFAPLWRDSQIWTFLAIIAVVCTLIVIYQSLWLDVPPSLGLLREVAFNVVTIMTGTGYASVDVTQWGHLPFVLLITVGLIGGCTGSTCCSVKVFRYQVLFQALTAQLAQMRSPNRVRLLSLQGRRLDPEVVNSVMALFTLFVLTFGVLIVGLALTGLHPRTALTAAWTAIANVGPAWGPEVSGNGSVANFPTTAKWLMIVGMYLGRLELITVFVVLMPRFWRQ</sequence>
<evidence type="ECO:0000313" key="13">
    <source>
        <dbReference type="EMBL" id="KGJ22169.1"/>
    </source>
</evidence>